<dbReference type="EMBL" id="OKQR01000004">
    <property type="protein sequence ID" value="SPD94520.1"/>
    <property type="molecule type" value="Genomic_DNA"/>
</dbReference>
<dbReference type="Proteomes" id="UP000237923">
    <property type="component" value="Unassembled WGS sequence"/>
</dbReference>
<gene>
    <name evidence="1" type="ORF">LES8486_01704</name>
    <name evidence="2" type="ORF">LES9216_00069</name>
</gene>
<evidence type="ECO:0000313" key="4">
    <source>
        <dbReference type="Proteomes" id="UP000239237"/>
    </source>
</evidence>
<evidence type="ECO:0000313" key="1">
    <source>
        <dbReference type="EMBL" id="SPD94520.1"/>
    </source>
</evidence>
<reference evidence="1 4" key="1">
    <citation type="submission" date="2018-02" db="EMBL/GenBank/DDBJ databases">
        <authorList>
            <person name="Rodrigo-Torres L."/>
            <person name="Arahal R. D."/>
            <person name="Lucena T."/>
        </authorList>
    </citation>
    <scope>NUCLEOTIDE SEQUENCE [LARGE SCALE GENOMIC DNA]</scope>
    <source>
        <strain evidence="1 4">CECT 8486</strain>
    </source>
</reference>
<dbReference type="AlphaFoldDB" id="A0A2N9K6G3"/>
<organism evidence="2 3">
    <name type="scientific">Leuconostoc suionicum</name>
    <dbReference type="NCBI Taxonomy" id="1511761"/>
    <lineage>
        <taxon>Bacteria</taxon>
        <taxon>Bacillati</taxon>
        <taxon>Bacillota</taxon>
        <taxon>Bacilli</taxon>
        <taxon>Lactobacillales</taxon>
        <taxon>Lactobacillaceae</taxon>
        <taxon>Leuconostoc</taxon>
    </lineage>
</organism>
<dbReference type="EMBL" id="OKQU01000001">
    <property type="protein sequence ID" value="SPE06182.1"/>
    <property type="molecule type" value="Genomic_DNA"/>
</dbReference>
<dbReference type="Proteomes" id="UP000239237">
    <property type="component" value="Unassembled WGS sequence"/>
</dbReference>
<evidence type="ECO:0000313" key="3">
    <source>
        <dbReference type="Proteomes" id="UP000237923"/>
    </source>
</evidence>
<reference evidence="2 3" key="2">
    <citation type="submission" date="2018-02" db="EMBL/GenBank/DDBJ databases">
        <authorList>
            <person name="Cohen D.B."/>
            <person name="Kent A.D."/>
        </authorList>
    </citation>
    <scope>NUCLEOTIDE SEQUENCE [LARGE SCALE GENOMIC DNA]</scope>
    <source>
        <strain evidence="2 3">CECT 9216</strain>
    </source>
</reference>
<evidence type="ECO:0000313" key="2">
    <source>
        <dbReference type="EMBL" id="SPE06182.1"/>
    </source>
</evidence>
<protein>
    <submittedName>
        <fullName evidence="2">Uncharacterized protein</fullName>
    </submittedName>
</protein>
<accession>A0A2N9K6G3</accession>
<keyword evidence="4" id="KW-1185">Reference proteome</keyword>
<dbReference type="Gene3D" id="2.60.520.10">
    <property type="entry name" value="Phage fibre proteins"/>
    <property type="match status" value="1"/>
</dbReference>
<proteinExistence type="predicted"/>
<name>A0A2N9K6G3_9LACO</name>
<sequence length="262" mass="28179">MTLTMHQADRNYVTPANDASLYSSLVDDTNGTLNRGNKLGITVNGLMATVNTGQAVIQGRLVEVVKPENVTLPPNSTGKICLTVDLSKTNDVIGQAGTPEYSVKVNQVYLAVVTGDVLQDDLNNGGIVYQLPIGSFNSSTTTATVSVIKNVFNDTGWKDLDIASTGAKLWGTNPYAQYRVRNSVVYLRWRGVDVTNANNGNQIGRVPWSFRPDVEITGSASDIGADSIYPTIAYVNETTTLWVQVVANHMGNLCGSISYPLT</sequence>
<dbReference type="RefSeq" id="WP_105299841.1">
    <property type="nucleotide sequence ID" value="NZ_OKQR01000004.1"/>
</dbReference>